<dbReference type="PROSITE" id="PS50893">
    <property type="entry name" value="ABC_TRANSPORTER_2"/>
    <property type="match status" value="1"/>
</dbReference>
<evidence type="ECO:0000256" key="5">
    <source>
        <dbReference type="ARBA" id="ARBA00022840"/>
    </source>
</evidence>
<dbReference type="InterPro" id="IPR041701">
    <property type="entry name" value="MetN_ABC"/>
</dbReference>
<comment type="similarity">
    <text evidence="1">Belongs to the ABC transporter superfamily.</text>
</comment>
<organism evidence="10 11">
    <name type="scientific">Melghirimyces thermohalophilus</name>
    <dbReference type="NCBI Taxonomy" id="1236220"/>
    <lineage>
        <taxon>Bacteria</taxon>
        <taxon>Bacillati</taxon>
        <taxon>Bacillota</taxon>
        <taxon>Bacilli</taxon>
        <taxon>Bacillales</taxon>
        <taxon>Thermoactinomycetaceae</taxon>
        <taxon>Melghirimyces</taxon>
    </lineage>
</organism>
<evidence type="ECO:0000256" key="7">
    <source>
        <dbReference type="ARBA" id="ARBA00022970"/>
    </source>
</evidence>
<evidence type="ECO:0000313" key="11">
    <source>
        <dbReference type="Proteomes" id="UP000199387"/>
    </source>
</evidence>
<evidence type="ECO:0000256" key="8">
    <source>
        <dbReference type="ARBA" id="ARBA00023136"/>
    </source>
</evidence>
<keyword evidence="4" id="KW-0547">Nucleotide-binding</keyword>
<evidence type="ECO:0000313" key="10">
    <source>
        <dbReference type="EMBL" id="SDC53848.1"/>
    </source>
</evidence>
<evidence type="ECO:0000256" key="2">
    <source>
        <dbReference type="ARBA" id="ARBA00022448"/>
    </source>
</evidence>
<keyword evidence="3" id="KW-1003">Cell membrane</keyword>
<keyword evidence="7" id="KW-0029">Amino-acid transport</keyword>
<dbReference type="Proteomes" id="UP000199387">
    <property type="component" value="Unassembled WGS sequence"/>
</dbReference>
<proteinExistence type="inferred from homology"/>
<dbReference type="FunFam" id="3.40.50.300:FF:000056">
    <property type="entry name" value="Cell division ATP-binding protein FtsE"/>
    <property type="match status" value="1"/>
</dbReference>
<feature type="domain" description="ABC transporter" evidence="9">
    <location>
        <begin position="2"/>
        <end position="243"/>
    </location>
</feature>
<accession>A0A1G6ME13</accession>
<dbReference type="AlphaFoldDB" id="A0A1G6ME13"/>
<dbReference type="OrthoDB" id="9802264at2"/>
<name>A0A1G6ME13_9BACL</name>
<gene>
    <name evidence="10" type="ORF">SAMN04488112_109140</name>
</gene>
<protein>
    <submittedName>
        <fullName evidence="10">D-methionine transport system ATP-binding protein</fullName>
    </submittedName>
</protein>
<dbReference type="GO" id="GO:0005886">
    <property type="term" value="C:plasma membrane"/>
    <property type="evidence" value="ECO:0007669"/>
    <property type="project" value="UniProtKB-ARBA"/>
</dbReference>
<dbReference type="GO" id="GO:0006865">
    <property type="term" value="P:amino acid transport"/>
    <property type="evidence" value="ECO:0007669"/>
    <property type="project" value="UniProtKB-KW"/>
</dbReference>
<dbReference type="InterPro" id="IPR017871">
    <property type="entry name" value="ABC_transporter-like_CS"/>
</dbReference>
<keyword evidence="6" id="KW-1278">Translocase</keyword>
<keyword evidence="2" id="KW-0813">Transport</keyword>
<dbReference type="GO" id="GO:0016887">
    <property type="term" value="F:ATP hydrolysis activity"/>
    <property type="evidence" value="ECO:0007669"/>
    <property type="project" value="InterPro"/>
</dbReference>
<dbReference type="PANTHER" id="PTHR43166:SF30">
    <property type="entry name" value="METHIONINE IMPORT ATP-BINDING PROTEIN METN"/>
    <property type="match status" value="1"/>
</dbReference>
<dbReference type="STRING" id="1236220.SAMN04488112_109140"/>
<evidence type="ECO:0000256" key="1">
    <source>
        <dbReference type="ARBA" id="ARBA00005417"/>
    </source>
</evidence>
<keyword evidence="8" id="KW-0472">Membrane</keyword>
<keyword evidence="5 10" id="KW-0067">ATP-binding</keyword>
<dbReference type="GO" id="GO:0005524">
    <property type="term" value="F:ATP binding"/>
    <property type="evidence" value="ECO:0007669"/>
    <property type="project" value="UniProtKB-KW"/>
</dbReference>
<dbReference type="InterPro" id="IPR027417">
    <property type="entry name" value="P-loop_NTPase"/>
</dbReference>
<evidence type="ECO:0000259" key="9">
    <source>
        <dbReference type="PROSITE" id="PS50893"/>
    </source>
</evidence>
<dbReference type="PROSITE" id="PS00211">
    <property type="entry name" value="ABC_TRANSPORTER_1"/>
    <property type="match status" value="1"/>
</dbReference>
<dbReference type="InterPro" id="IPR050086">
    <property type="entry name" value="MetN_ABC_transporter-like"/>
</dbReference>
<dbReference type="Gene3D" id="3.40.50.300">
    <property type="entry name" value="P-loop containing nucleotide triphosphate hydrolases"/>
    <property type="match status" value="1"/>
</dbReference>
<dbReference type="CDD" id="cd03258">
    <property type="entry name" value="ABC_MetN_methionine_transporter"/>
    <property type="match status" value="1"/>
</dbReference>
<dbReference type="SMART" id="SM00382">
    <property type="entry name" value="AAA"/>
    <property type="match status" value="1"/>
</dbReference>
<dbReference type="SUPFAM" id="SSF52540">
    <property type="entry name" value="P-loop containing nucleoside triphosphate hydrolases"/>
    <property type="match status" value="1"/>
</dbReference>
<dbReference type="Pfam" id="PF00005">
    <property type="entry name" value="ABC_tran"/>
    <property type="match status" value="1"/>
</dbReference>
<dbReference type="InterPro" id="IPR003593">
    <property type="entry name" value="AAA+_ATPase"/>
</dbReference>
<evidence type="ECO:0000256" key="6">
    <source>
        <dbReference type="ARBA" id="ARBA00022967"/>
    </source>
</evidence>
<sequence>MIELKGIGKVFPARRSSEAVRALENVNLKIGAGEIFGVIGRSGAGKSTLLRLVNGLESPTEGSVQVDGREISRLSEAELRAERQKIGMIFQHFNLLWSRTVWQNVAFPLEVAGKSKADIRKKVDYLLERVGLSERADAYPAQLSGGQKQRVGIARALANDPKVLLCDEATSALDPETTSSILQLLKEINEEMGITLLLITHEMDVVQEICHRMAVMEEGQVIETGEVEQLFHHPTHPLTRQFVHQVERAPAESPSGVRITCSSQSFPQVWGILQTAKNNGVTVNMLGGEVSEEDQITFVLDGAQEEMDRVLHSLEEYRLQGEVKSRV</sequence>
<dbReference type="InterPro" id="IPR003439">
    <property type="entry name" value="ABC_transporter-like_ATP-bd"/>
</dbReference>
<reference evidence="10 11" key="1">
    <citation type="submission" date="2016-10" db="EMBL/GenBank/DDBJ databases">
        <authorList>
            <person name="de Groot N.N."/>
        </authorList>
    </citation>
    <scope>NUCLEOTIDE SEQUENCE [LARGE SCALE GENOMIC DNA]</scope>
    <source>
        <strain evidence="10 11">DSM 45514</strain>
    </source>
</reference>
<dbReference type="EMBL" id="FMZA01000009">
    <property type="protein sequence ID" value="SDC53848.1"/>
    <property type="molecule type" value="Genomic_DNA"/>
</dbReference>
<keyword evidence="11" id="KW-1185">Reference proteome</keyword>
<dbReference type="RefSeq" id="WP_091569727.1">
    <property type="nucleotide sequence ID" value="NZ_FMZA01000009.1"/>
</dbReference>
<dbReference type="PANTHER" id="PTHR43166">
    <property type="entry name" value="AMINO ACID IMPORT ATP-BINDING PROTEIN"/>
    <property type="match status" value="1"/>
</dbReference>
<evidence type="ECO:0000256" key="4">
    <source>
        <dbReference type="ARBA" id="ARBA00022741"/>
    </source>
</evidence>
<evidence type="ECO:0000256" key="3">
    <source>
        <dbReference type="ARBA" id="ARBA00022475"/>
    </source>
</evidence>